<proteinExistence type="predicted"/>
<organism evidence="1">
    <name type="scientific">Dendroctonus ponderosae</name>
    <name type="common">Mountain pine beetle</name>
    <dbReference type="NCBI Taxonomy" id="77166"/>
    <lineage>
        <taxon>Eukaryota</taxon>
        <taxon>Metazoa</taxon>
        <taxon>Ecdysozoa</taxon>
        <taxon>Arthropoda</taxon>
        <taxon>Hexapoda</taxon>
        <taxon>Insecta</taxon>
        <taxon>Pterygota</taxon>
        <taxon>Neoptera</taxon>
        <taxon>Endopterygota</taxon>
        <taxon>Coleoptera</taxon>
        <taxon>Polyphaga</taxon>
        <taxon>Cucujiformia</taxon>
        <taxon>Curculionidae</taxon>
        <taxon>Scolytinae</taxon>
        <taxon>Dendroctonus</taxon>
    </lineage>
</organism>
<feature type="non-terminal residue" evidence="1">
    <location>
        <position position="1"/>
    </location>
</feature>
<sequence>MRLVMGKCHSNIAEAVLTYTSKEHVCTLDECSEMDADSGQSKGVLEALHNNCTFSNTGYLIVPITPPRKGLHSYHVCNTHRTLEHIKSLIFRTPVQIEQQLINRTREAAQNMSPDSK</sequence>
<accession>N6TWW1</accession>
<reference evidence="1" key="1">
    <citation type="journal article" date="2013" name="Genome Biol.">
        <title>Draft genome of the mountain pine beetle, Dendroctonus ponderosae Hopkins, a major forest pest.</title>
        <authorList>
            <person name="Keeling C.I."/>
            <person name="Yuen M.M."/>
            <person name="Liao N.Y."/>
            <person name="Docking T.R."/>
            <person name="Chan S.K."/>
            <person name="Taylor G.A."/>
            <person name="Palmquist D.L."/>
            <person name="Jackman S.D."/>
            <person name="Nguyen A."/>
            <person name="Li M."/>
            <person name="Henderson H."/>
            <person name="Janes J.K."/>
            <person name="Zhao Y."/>
            <person name="Pandoh P."/>
            <person name="Moore R."/>
            <person name="Sperling F.A."/>
            <person name="Huber D.P."/>
            <person name="Birol I."/>
            <person name="Jones S.J."/>
            <person name="Bohlmann J."/>
        </authorList>
    </citation>
    <scope>NUCLEOTIDE SEQUENCE</scope>
</reference>
<dbReference type="AlphaFoldDB" id="N6TWW1"/>
<name>N6TWW1_DENPD</name>
<dbReference type="EMBL" id="KB741207">
    <property type="protein sequence ID" value="ENN72881.1"/>
    <property type="molecule type" value="Genomic_DNA"/>
</dbReference>
<evidence type="ECO:0000313" key="1">
    <source>
        <dbReference type="EMBL" id="ENN72881.1"/>
    </source>
</evidence>
<dbReference type="HOGENOM" id="CLU_168493_0_0_1"/>
<gene>
    <name evidence="1" type="ORF">YQE_10451</name>
</gene>
<protein>
    <submittedName>
        <fullName evidence="1">Uncharacterized protein</fullName>
    </submittedName>
</protein>